<gene>
    <name evidence="1" type="ORF">SLEP1_g28145</name>
</gene>
<evidence type="ECO:0000313" key="2">
    <source>
        <dbReference type="Proteomes" id="UP001054252"/>
    </source>
</evidence>
<protein>
    <submittedName>
        <fullName evidence="1">Uncharacterized protein</fullName>
    </submittedName>
</protein>
<dbReference type="AlphaFoldDB" id="A0AAV5JYB6"/>
<comment type="caution">
    <text evidence="1">The sequence shown here is derived from an EMBL/GenBank/DDBJ whole genome shotgun (WGS) entry which is preliminary data.</text>
</comment>
<accession>A0AAV5JYB6</accession>
<reference evidence="1 2" key="1">
    <citation type="journal article" date="2021" name="Commun. Biol.">
        <title>The genome of Shorea leprosula (Dipterocarpaceae) highlights the ecological relevance of drought in aseasonal tropical rainforests.</title>
        <authorList>
            <person name="Ng K.K.S."/>
            <person name="Kobayashi M.J."/>
            <person name="Fawcett J.A."/>
            <person name="Hatakeyama M."/>
            <person name="Paape T."/>
            <person name="Ng C.H."/>
            <person name="Ang C.C."/>
            <person name="Tnah L.H."/>
            <person name="Lee C.T."/>
            <person name="Nishiyama T."/>
            <person name="Sese J."/>
            <person name="O'Brien M.J."/>
            <person name="Copetti D."/>
            <person name="Mohd Noor M.I."/>
            <person name="Ong R.C."/>
            <person name="Putra M."/>
            <person name="Sireger I.Z."/>
            <person name="Indrioko S."/>
            <person name="Kosugi Y."/>
            <person name="Izuno A."/>
            <person name="Isagi Y."/>
            <person name="Lee S.L."/>
            <person name="Shimizu K.K."/>
        </authorList>
    </citation>
    <scope>NUCLEOTIDE SEQUENCE [LARGE SCALE GENOMIC DNA]</scope>
    <source>
        <strain evidence="1">214</strain>
    </source>
</reference>
<proteinExistence type="predicted"/>
<dbReference type="EMBL" id="BPVZ01000048">
    <property type="protein sequence ID" value="GKV17676.1"/>
    <property type="molecule type" value="Genomic_DNA"/>
</dbReference>
<name>A0AAV5JYB6_9ROSI</name>
<dbReference type="Proteomes" id="UP001054252">
    <property type="component" value="Unassembled WGS sequence"/>
</dbReference>
<evidence type="ECO:0000313" key="1">
    <source>
        <dbReference type="EMBL" id="GKV17676.1"/>
    </source>
</evidence>
<keyword evidence="2" id="KW-1185">Reference proteome</keyword>
<organism evidence="1 2">
    <name type="scientific">Rubroshorea leprosula</name>
    <dbReference type="NCBI Taxonomy" id="152421"/>
    <lineage>
        <taxon>Eukaryota</taxon>
        <taxon>Viridiplantae</taxon>
        <taxon>Streptophyta</taxon>
        <taxon>Embryophyta</taxon>
        <taxon>Tracheophyta</taxon>
        <taxon>Spermatophyta</taxon>
        <taxon>Magnoliopsida</taxon>
        <taxon>eudicotyledons</taxon>
        <taxon>Gunneridae</taxon>
        <taxon>Pentapetalae</taxon>
        <taxon>rosids</taxon>
        <taxon>malvids</taxon>
        <taxon>Malvales</taxon>
        <taxon>Dipterocarpaceae</taxon>
        <taxon>Rubroshorea</taxon>
    </lineage>
</organism>
<sequence length="133" mass="14840">MIDAVTLGWNLMEEQLQSMDIGSEFLNLSLLDTIQLYPSLQNQFNEGLTLIGQGHPIDDKVAIQSDDPPMVVQCSFFWHYNLLDNGMAYKHNIFAHLGDAANIAANSPQFQAVNTRANNVEQKDDANDDQEDG</sequence>